<proteinExistence type="predicted"/>
<evidence type="ECO:0000313" key="2">
    <source>
        <dbReference type="EMBL" id="GAA0662434.1"/>
    </source>
</evidence>
<sequence length="69" mass="7528">MRLREDGRYAEDETFGTGTLHGDCPGIDDGDQTIAGHITGISRDRLAIAWMGGAETMLTRCTDPNMSNR</sequence>
<gene>
    <name evidence="2" type="ORF">GCM10009102_09260</name>
</gene>
<dbReference type="EMBL" id="BAAAES010000006">
    <property type="protein sequence ID" value="GAA0662434.1"/>
    <property type="molecule type" value="Genomic_DNA"/>
</dbReference>
<name>A0ABN1HQ63_9SPHN</name>
<evidence type="ECO:0000256" key="1">
    <source>
        <dbReference type="SAM" id="MobiDB-lite"/>
    </source>
</evidence>
<feature type="region of interest" description="Disordered" evidence="1">
    <location>
        <begin position="1"/>
        <end position="24"/>
    </location>
</feature>
<keyword evidence="3" id="KW-1185">Reference proteome</keyword>
<comment type="caution">
    <text evidence="2">The sequence shown here is derived from an EMBL/GenBank/DDBJ whole genome shotgun (WGS) entry which is preliminary data.</text>
</comment>
<organism evidence="2 3">
    <name type="scientific">Sphingomonas insulae</name>
    <dbReference type="NCBI Taxonomy" id="424800"/>
    <lineage>
        <taxon>Bacteria</taxon>
        <taxon>Pseudomonadati</taxon>
        <taxon>Pseudomonadota</taxon>
        <taxon>Alphaproteobacteria</taxon>
        <taxon>Sphingomonadales</taxon>
        <taxon>Sphingomonadaceae</taxon>
        <taxon>Sphingomonas</taxon>
    </lineage>
</organism>
<accession>A0ABN1HQ63</accession>
<dbReference type="Proteomes" id="UP001500238">
    <property type="component" value="Unassembled WGS sequence"/>
</dbReference>
<protein>
    <submittedName>
        <fullName evidence="2">Uncharacterized protein</fullName>
    </submittedName>
</protein>
<evidence type="ECO:0000313" key="3">
    <source>
        <dbReference type="Proteomes" id="UP001500238"/>
    </source>
</evidence>
<reference evidence="2 3" key="1">
    <citation type="journal article" date="2019" name="Int. J. Syst. Evol. Microbiol.">
        <title>The Global Catalogue of Microorganisms (GCM) 10K type strain sequencing project: providing services to taxonomists for standard genome sequencing and annotation.</title>
        <authorList>
            <consortium name="The Broad Institute Genomics Platform"/>
            <consortium name="The Broad Institute Genome Sequencing Center for Infectious Disease"/>
            <person name="Wu L."/>
            <person name="Ma J."/>
        </authorList>
    </citation>
    <scope>NUCLEOTIDE SEQUENCE [LARGE SCALE GENOMIC DNA]</scope>
    <source>
        <strain evidence="2 3">JCM 14603</strain>
    </source>
</reference>
<feature type="compositionally biased region" description="Basic and acidic residues" evidence="1">
    <location>
        <begin position="1"/>
        <end position="11"/>
    </location>
</feature>